<dbReference type="Proteomes" id="UP000662931">
    <property type="component" value="Chromosome 4"/>
</dbReference>
<dbReference type="EMBL" id="CP064815">
    <property type="protein sequence ID" value="QPG76800.1"/>
    <property type="molecule type" value="Genomic_DNA"/>
</dbReference>
<feature type="compositionally biased region" description="Polar residues" evidence="1">
    <location>
        <begin position="188"/>
        <end position="200"/>
    </location>
</feature>
<gene>
    <name evidence="3" type="ORF">FOA43_004194</name>
</gene>
<protein>
    <submittedName>
        <fullName evidence="3">Uncharacterized protein</fullName>
    </submittedName>
</protein>
<proteinExistence type="predicted"/>
<feature type="transmembrane region" description="Helical" evidence="2">
    <location>
        <begin position="81"/>
        <end position="99"/>
    </location>
</feature>
<dbReference type="OrthoDB" id="3988607at2759"/>
<dbReference type="KEGG" id="bnn:FOA43_004194"/>
<evidence type="ECO:0000256" key="2">
    <source>
        <dbReference type="SAM" id="Phobius"/>
    </source>
</evidence>
<sequence length="212" mass="24587">MLSAIIRQSSTRLKIRCLSSVRFMSTGPSKEYMSKVGEQPIPGESYEATVQSSSHSKVSDPQEEDKKQLIKVMKRRSLRMTFWQMFLVTFIGSCALNIMREKNSDEEYNDNYHLRFKSFDKVIKKLSKGDITIEEIEDELATINERFESVFHLPGSFFDGLRGLDRKKLKEVYHQYKDIPLEEARSDSGLSTDSQKQSEQINHKKAKLNTFL</sequence>
<keyword evidence="4" id="KW-1185">Reference proteome</keyword>
<evidence type="ECO:0000313" key="3">
    <source>
        <dbReference type="EMBL" id="QPG76800.1"/>
    </source>
</evidence>
<accession>A0A875RQF6</accession>
<dbReference type="RefSeq" id="XP_038780365.1">
    <property type="nucleotide sequence ID" value="XM_038924437.1"/>
</dbReference>
<dbReference type="AlphaFoldDB" id="A0A875RQF6"/>
<keyword evidence="2" id="KW-0472">Membrane</keyword>
<dbReference type="GeneID" id="62197594"/>
<name>A0A875RQF6_EENNA</name>
<keyword evidence="2" id="KW-1133">Transmembrane helix</keyword>
<feature type="region of interest" description="Disordered" evidence="1">
    <location>
        <begin position="45"/>
        <end position="65"/>
    </location>
</feature>
<keyword evidence="2" id="KW-0812">Transmembrane</keyword>
<evidence type="ECO:0000256" key="1">
    <source>
        <dbReference type="SAM" id="MobiDB-lite"/>
    </source>
</evidence>
<feature type="region of interest" description="Disordered" evidence="1">
    <location>
        <begin position="184"/>
        <end position="212"/>
    </location>
</feature>
<evidence type="ECO:0000313" key="4">
    <source>
        <dbReference type="Proteomes" id="UP000662931"/>
    </source>
</evidence>
<feature type="compositionally biased region" description="Basic residues" evidence="1">
    <location>
        <begin position="203"/>
        <end position="212"/>
    </location>
</feature>
<organism evidence="3 4">
    <name type="scientific">Eeniella nana</name>
    <name type="common">Yeast</name>
    <name type="synonym">Brettanomyces nanus</name>
    <dbReference type="NCBI Taxonomy" id="13502"/>
    <lineage>
        <taxon>Eukaryota</taxon>
        <taxon>Fungi</taxon>
        <taxon>Dikarya</taxon>
        <taxon>Ascomycota</taxon>
        <taxon>Saccharomycotina</taxon>
        <taxon>Pichiomycetes</taxon>
        <taxon>Pichiales</taxon>
        <taxon>Pichiaceae</taxon>
        <taxon>Brettanomyces</taxon>
    </lineage>
</organism>
<reference evidence="3" key="1">
    <citation type="submission" date="2020-10" db="EMBL/GenBank/DDBJ databases">
        <authorList>
            <person name="Roach M.J.R."/>
        </authorList>
    </citation>
    <scope>NUCLEOTIDE SEQUENCE</scope>
    <source>
        <strain evidence="3">CBS 1945</strain>
    </source>
</reference>